<accession>A0AAJ1R1F7</accession>
<dbReference type="Pfam" id="PF04101">
    <property type="entry name" value="Glyco_tran_28_C"/>
    <property type="match status" value="1"/>
</dbReference>
<dbReference type="AlphaFoldDB" id="A0AAJ1R1F7"/>
<dbReference type="EMBL" id="JAUFQH010000016">
    <property type="protein sequence ID" value="MDN3620971.1"/>
    <property type="molecule type" value="Genomic_DNA"/>
</dbReference>
<evidence type="ECO:0000259" key="1">
    <source>
        <dbReference type="Pfam" id="PF04101"/>
    </source>
</evidence>
<proteinExistence type="predicted"/>
<evidence type="ECO:0000313" key="3">
    <source>
        <dbReference type="Proteomes" id="UP001228636"/>
    </source>
</evidence>
<dbReference type="InterPro" id="IPR007235">
    <property type="entry name" value="Glyco_trans_28_C"/>
</dbReference>
<feature type="domain" description="Glycosyl transferase family 28 C-terminal" evidence="1">
    <location>
        <begin position="223"/>
        <end position="309"/>
    </location>
</feature>
<sequence length="352" mass="40423">MKATQNKIIIAPLNWGLGHASRCVPIIKALLENNFTPIIASDGNALIFLRKEFPNLEYLEIPAYNISYHRNLKLGLLLQIPKVLKAVREERKIINDFVLKNTNVVGVISDNRFGVRSSLVPTVYITHQVNVLSGSTTFFTSYFHQQIIKKFDECWIPDNENSEFSGKLSSIKKSLNIKFIGVLSRFKKAASTQNTDVLIILSGIEPNRLFLEHKLISAFKNDTRNIVFVLGKIEPAQKSWKKENITYYNYVLSEELQNLINSSKIIICRSGYSSIMDLAVLDKKVFFIPTEHQDEQEYLASFLETKKLAPFSSMKDFIKEDICKIENYKGLKTTETKLDLGLFRLFERKRKL</sequence>
<evidence type="ECO:0000313" key="2">
    <source>
        <dbReference type="EMBL" id="MDN3620971.1"/>
    </source>
</evidence>
<dbReference type="SUPFAM" id="SSF53756">
    <property type="entry name" value="UDP-Glycosyltransferase/glycogen phosphorylase"/>
    <property type="match status" value="1"/>
</dbReference>
<dbReference type="RefSeq" id="WP_261972318.1">
    <property type="nucleotide sequence ID" value="NZ_CP103460.1"/>
</dbReference>
<dbReference type="Gene3D" id="3.40.50.2000">
    <property type="entry name" value="Glycogen Phosphorylase B"/>
    <property type="match status" value="1"/>
</dbReference>
<dbReference type="PANTHER" id="PTHR21015">
    <property type="entry name" value="UDP-N-ACETYLGLUCOSAMINE--N-ACETYLMURAMYL-(PENTAPEPTIDE) PYROPHOSPHORYL-UNDECAPRENOL N-ACETYLGLUCOSAMINE TRANSFERASE 1"/>
    <property type="match status" value="1"/>
</dbReference>
<organism evidence="2 3">
    <name type="scientific">Polaribacter sejongensis</name>
    <dbReference type="NCBI Taxonomy" id="985043"/>
    <lineage>
        <taxon>Bacteria</taxon>
        <taxon>Pseudomonadati</taxon>
        <taxon>Bacteroidota</taxon>
        <taxon>Flavobacteriia</taxon>
        <taxon>Flavobacteriales</taxon>
        <taxon>Flavobacteriaceae</taxon>
    </lineage>
</organism>
<dbReference type="PANTHER" id="PTHR21015:SF22">
    <property type="entry name" value="GLYCOSYLTRANSFERASE"/>
    <property type="match status" value="1"/>
</dbReference>
<dbReference type="Proteomes" id="UP001228636">
    <property type="component" value="Unassembled WGS sequence"/>
</dbReference>
<comment type="caution">
    <text evidence="2">The sequence shown here is derived from an EMBL/GenBank/DDBJ whole genome shotgun (WGS) entry which is preliminary data.</text>
</comment>
<name>A0AAJ1R1F7_9FLAO</name>
<protein>
    <submittedName>
        <fullName evidence="2">Glycosyltransferase</fullName>
    </submittedName>
</protein>
<reference evidence="2 3" key="1">
    <citation type="journal article" date="2014" name="Int. J. Syst. Evol. Microbiol.">
        <title>Complete genome sequence of Corynebacterium casei LMG S-19264T (=DSM 44701T), isolated from a smear-ripened cheese.</title>
        <authorList>
            <consortium name="US DOE Joint Genome Institute (JGI-PGF)"/>
            <person name="Walter F."/>
            <person name="Albersmeier A."/>
            <person name="Kalinowski J."/>
            <person name="Ruckert C."/>
        </authorList>
    </citation>
    <scope>NUCLEOTIDE SEQUENCE [LARGE SCALE GENOMIC DNA]</scope>
    <source>
        <strain evidence="2 3">CECT 8670</strain>
    </source>
</reference>
<dbReference type="GO" id="GO:0016758">
    <property type="term" value="F:hexosyltransferase activity"/>
    <property type="evidence" value="ECO:0007669"/>
    <property type="project" value="InterPro"/>
</dbReference>
<gene>
    <name evidence="2" type="ORF">QWY81_16005</name>
</gene>